<feature type="compositionally biased region" description="Low complexity" evidence="8">
    <location>
        <begin position="1942"/>
        <end position="1960"/>
    </location>
</feature>
<proteinExistence type="inferred from homology"/>
<dbReference type="Pfam" id="PF12145">
    <property type="entry name" value="Med12-LCEWAV"/>
    <property type="match status" value="1"/>
</dbReference>
<evidence type="ECO:0000256" key="6">
    <source>
        <dbReference type="ARBA" id="ARBA00023163"/>
    </source>
</evidence>
<feature type="compositionally biased region" description="Polar residues" evidence="8">
    <location>
        <begin position="2054"/>
        <end position="2074"/>
    </location>
</feature>
<dbReference type="GO" id="GO:0045944">
    <property type="term" value="P:positive regulation of transcription by RNA polymerase II"/>
    <property type="evidence" value="ECO:0007669"/>
    <property type="project" value="TreeGrafter"/>
</dbReference>
<gene>
    <name evidence="10" type="ORF">BPAG_LOCUS14099</name>
</gene>
<dbReference type="InterPro" id="IPR051647">
    <property type="entry name" value="Mediator_comp_sub12"/>
</dbReference>
<keyword evidence="5" id="KW-0010">Activator</keyword>
<feature type="compositionally biased region" description="Low complexity" evidence="8">
    <location>
        <begin position="1997"/>
        <end position="2017"/>
    </location>
</feature>
<keyword evidence="4" id="KW-0805">Transcription regulation</keyword>
<feature type="region of interest" description="Disordered" evidence="8">
    <location>
        <begin position="1826"/>
        <end position="1849"/>
    </location>
</feature>
<evidence type="ECO:0000313" key="12">
    <source>
        <dbReference type="WBParaSite" id="BPAG_0001417101-mRNA-1"/>
    </source>
</evidence>
<evidence type="ECO:0000256" key="3">
    <source>
        <dbReference type="ARBA" id="ARBA00022491"/>
    </source>
</evidence>
<dbReference type="Proteomes" id="UP000278627">
    <property type="component" value="Unassembled WGS sequence"/>
</dbReference>
<dbReference type="PANTHER" id="PTHR46007">
    <property type="entry name" value="MEDIATOR OF RNA POLYMERASE II TRANSCRIPTION SUBUNIT 12"/>
    <property type="match status" value="1"/>
</dbReference>
<feature type="region of interest" description="Disordered" evidence="8">
    <location>
        <begin position="2041"/>
        <end position="2094"/>
    </location>
</feature>
<sequence>MGMKSLNVISWHYQTPERRALKRNRLGPPDVYPQDVKQEEDNLGADRLKKGYQVAVTSYEHESIVYNVKMPRLDRLDDTMLRGAQLVMQIMAKKMELNANLDKERRRAGSVITKDSTGSGGNGVGGGPQIYFQQFSHNAEKAKKSKERNDWFTDLAHGKPLAVLARKPPFFRKKEDALEYLCDYKVPVNRALWFLKLIAVSGQGCNSNVNKQKKSTTDQLASEFASLFTKYIKLMLNQMSDSAKLESNIVYTDRWPHFVYICKHAYEDGMVEKQEFLMDLLDIFNDRFVQPIENRKNDKTLIHPFLHHGSGFASASSTNQSHYVTLLRLFLLFICQYTDQITQNIVLSKRCAFLVCHRLELYRDEAEEREGRSVDCVELFDDMQQCIHQRAIILTLCGMLYAILIDCPAALIWNKYEVSPGRPPTMLHQLCGSPLDHLPCPFESLPLPPGHGTERLQEFIQLRLAEVRRRSRACENKWSLNYAQKKGFAALVLQCLEIVGVLDAARLDQPNCVEKIYAVIFNGPSKESFEHEHAIRVKMLLQWAVTVEREGTHRAILVAQLLAFRINHRKTFKFARLLKINLKITLKIAGIKKPYISCRKKAVNISFDLTHISSLTLQEILLEFLVTEGPDPENTDKNRFSQEFANLMLLFIELQRAGVFSHDLYMKELIRTGEMLEYIPLMQKIRKRKEDKQKQHQQLSNTVAFPSTFVSQPNETTAALLTGAVTTPPPLVTMPSELPDEHPFLFKDLSVHERLLIHLPIPQSAEYRSECNQRSLLLYGIGAERDAVKLELRRLARELAKLWQKRIVVEFSFNKPLEIRFKKRTTREQLQESMAKFRSCTYYDQLVLCGWCCESFIQMVQDFVDGHSCLLPTAEGLDIILEMCELAQNIAGIMELAEELLPLLVLIERVLLERRVDCVPSNLSAQLGYVLTAYISHNYYYFLYSQNAPNIVQGLYRVIESQLKSSDFCLTGWGRTIAVFVLDAKKQLIETGLCSRKIEAKRELLKRVIPPWKPAHNIGDRNPCGGQRYAYNASTFKELLEEPKRIFSFNEYRRLHAVIDGTDDARYSFVVSALLAVVHGIGNVGGNDNTGIGSGSAAVERLTGDRLVELANICGHVSAQAAQVEKYLDWCGALQALCCSSLQGGTSAFPDLLMEINVEDSTCHYNIATFYMLLAGRSCFSINALVHQLLHTALKSLLNCGIGKVLDADAEAGVCLALLVLANIVCQSDQPIILSPQYTGERISSNICKADRWILTEGHLHDIGDEVCALLVTICMIADYTKHKLRDRYSDDKPIDQRVFRREYIAELSKGVLMAMCEQEWVTQRIYRRCEDGALDCFSSHQLRKNCLGQQLLRMALRRRSEREIVRELTICNGNSKKSLIDKLLNVLNIWNTRATYFDFKLMIREISPEGCTSKHAQQGAIAADALLGEIGKCCRDLFTQSHKSDKKLPPAAVGKAFRLKDITAYWLISPLVHACPRPGNLPASFPAITVQGKFLKEAAAMLDTSSDNNKERIQQSTWLLSQEPFLNLVLTCLNGEEQQRDGLVGSMLKQLQELALKAKDNPLLPYLRIFSLEREGVLLRISLVGGMFDSVCHTSICDTWALTLFQLMLYGVISKERDGYLFDSCYDMLSTLLVWSITDPMNAAAMNTQDPDTKFRFPTYSLIVKKLRKELNERALIPELRSLIQFLPIPKPQFELITCEPYGTLPTSPQKLGKSQSQGQIIQTTVKANRHGLQFAEKVKLSAYDIIQYLNIDSTLLKRPWNWSMLQAVKLDRLPVPVQRYIQRLVHHSHYNEFVRPTICGMDRPPNLDIYLSPPMMDVSETPATLHHVSSSAATSTTTSASSTNVPVSSGGAAMDVGTTLGPVVQGRAMSYQSSSTPTCTSIPDGSTPSSTPGAPSTAATAMIFPGQSGPMPALPDLTGRVQGRAMSYQSSSTPTCTSIPDGSTPSSTPGAPSTAATAMIFPGQSGPMPTLPDLTGRGQNNASPRGARGGRRKAAGLSTRSQGTTRKQRQQRQQTVDQLAVAAAAAAAAAQQQQQQMSSAVGCGGGPPQQPTYPSTWATGPQQTGVPQQFASGPSVPPSGTGQAGTAMGTQTTEDSKMKIHSMILQKRQAQAASGATATQQGVTGGPQPSMQDVNAYQISAGPPQYGGNMIMKVETGANSMQMVDHTQQQQQQQQQQQYAQQQQLIQMQQDVQGGSQYVVHQQQRGGIAYGQSVQQATYDSRQQQLQYGQQPQQQQQQYHPTQQY</sequence>
<comment type="similarity">
    <text evidence="2">Belongs to the Mediator complex subunit 12 family.</text>
</comment>
<evidence type="ECO:0000256" key="5">
    <source>
        <dbReference type="ARBA" id="ARBA00023159"/>
    </source>
</evidence>
<feature type="domain" description="Mediator complex subunit Med12" evidence="9">
    <location>
        <begin position="134"/>
        <end position="196"/>
    </location>
</feature>
<feature type="region of interest" description="Disordered" evidence="8">
    <location>
        <begin position="2111"/>
        <end position="2131"/>
    </location>
</feature>
<dbReference type="STRING" id="6280.A0A158PST7"/>
<dbReference type="InterPro" id="IPR019035">
    <property type="entry name" value="Mediator_Med12"/>
</dbReference>
<dbReference type="InterPro" id="IPR021990">
    <property type="entry name" value="Mediator_Med12_LCEWAV"/>
</dbReference>
<feature type="region of interest" description="Disordered" evidence="8">
    <location>
        <begin position="1871"/>
        <end position="1898"/>
    </location>
</feature>
<feature type="region of interest" description="Disordered" evidence="8">
    <location>
        <begin position="2223"/>
        <end position="2247"/>
    </location>
</feature>
<dbReference type="GO" id="GO:0016592">
    <property type="term" value="C:mediator complex"/>
    <property type="evidence" value="ECO:0007669"/>
    <property type="project" value="InterPro"/>
</dbReference>
<dbReference type="EMBL" id="UZAD01013517">
    <property type="protein sequence ID" value="VDN95284.1"/>
    <property type="molecule type" value="Genomic_DNA"/>
</dbReference>
<evidence type="ECO:0000313" key="11">
    <source>
        <dbReference type="Proteomes" id="UP000278627"/>
    </source>
</evidence>
<protein>
    <submittedName>
        <fullName evidence="12">Med12 domain-containing protein</fullName>
    </submittedName>
</protein>
<evidence type="ECO:0000256" key="1">
    <source>
        <dbReference type="ARBA" id="ARBA00004123"/>
    </source>
</evidence>
<accession>A0A158PST7</accession>
<keyword evidence="6" id="KW-0804">Transcription</keyword>
<evidence type="ECO:0000256" key="7">
    <source>
        <dbReference type="ARBA" id="ARBA00023242"/>
    </source>
</evidence>
<name>A0A158PST7_BRUPA</name>
<evidence type="ECO:0000313" key="10">
    <source>
        <dbReference type="EMBL" id="VDN95284.1"/>
    </source>
</evidence>
<evidence type="ECO:0000256" key="4">
    <source>
        <dbReference type="ARBA" id="ARBA00023015"/>
    </source>
</evidence>
<evidence type="ECO:0000259" key="9">
    <source>
        <dbReference type="SMART" id="SM01281"/>
    </source>
</evidence>
<reference evidence="10 11" key="2">
    <citation type="submission" date="2018-11" db="EMBL/GenBank/DDBJ databases">
        <authorList>
            <consortium name="Pathogen Informatics"/>
        </authorList>
    </citation>
    <scope>NUCLEOTIDE SEQUENCE [LARGE SCALE GENOMIC DNA]</scope>
</reference>
<keyword evidence="11" id="KW-1185">Reference proteome</keyword>
<feature type="compositionally biased region" description="Polar residues" evidence="8">
    <location>
        <begin position="1929"/>
        <end position="1940"/>
    </location>
</feature>
<organism evidence="12">
    <name type="scientific">Brugia pahangi</name>
    <name type="common">Filarial nematode worm</name>
    <dbReference type="NCBI Taxonomy" id="6280"/>
    <lineage>
        <taxon>Eukaryota</taxon>
        <taxon>Metazoa</taxon>
        <taxon>Ecdysozoa</taxon>
        <taxon>Nematoda</taxon>
        <taxon>Chromadorea</taxon>
        <taxon>Rhabditida</taxon>
        <taxon>Spirurina</taxon>
        <taxon>Spiruromorpha</taxon>
        <taxon>Filarioidea</taxon>
        <taxon>Onchocercidae</taxon>
        <taxon>Brugia</taxon>
    </lineage>
</organism>
<feature type="compositionally biased region" description="Low complexity" evidence="8">
    <location>
        <begin position="1885"/>
        <end position="1898"/>
    </location>
</feature>
<dbReference type="PANTHER" id="PTHR46007:SF11">
    <property type="entry name" value="MEDIATOR OF RNA POLYMERASE II TRANSCRIPTION SUBUNIT 12"/>
    <property type="match status" value="1"/>
</dbReference>
<dbReference type="SMART" id="SM01281">
    <property type="entry name" value="Med12"/>
    <property type="match status" value="1"/>
</dbReference>
<dbReference type="GO" id="GO:0003713">
    <property type="term" value="F:transcription coactivator activity"/>
    <property type="evidence" value="ECO:0007669"/>
    <property type="project" value="TreeGrafter"/>
</dbReference>
<keyword evidence="7" id="KW-0539">Nucleus</keyword>
<comment type="subcellular location">
    <subcellularLocation>
        <location evidence="1">Nucleus</location>
    </subcellularLocation>
</comment>
<feature type="region of interest" description="Disordered" evidence="8">
    <location>
        <begin position="1928"/>
        <end position="2017"/>
    </location>
</feature>
<evidence type="ECO:0000256" key="8">
    <source>
        <dbReference type="SAM" id="MobiDB-lite"/>
    </source>
</evidence>
<dbReference type="WBParaSite" id="BPAG_0001417101-mRNA-1">
    <property type="protein sequence ID" value="BPAG_0001417101-mRNA-1"/>
    <property type="gene ID" value="BPAG_0001417101"/>
</dbReference>
<feature type="compositionally biased region" description="Low complexity" evidence="8">
    <location>
        <begin position="2082"/>
        <end position="2094"/>
    </location>
</feature>
<feature type="compositionally biased region" description="Low complexity" evidence="8">
    <location>
        <begin position="1831"/>
        <end position="1845"/>
    </location>
</feature>
<keyword evidence="3" id="KW-0678">Repressor</keyword>
<feature type="compositionally biased region" description="Polar residues" evidence="8">
    <location>
        <begin position="1872"/>
        <end position="1883"/>
    </location>
</feature>
<evidence type="ECO:0000256" key="2">
    <source>
        <dbReference type="ARBA" id="ARBA00010289"/>
    </source>
</evidence>
<dbReference type="Pfam" id="PF09497">
    <property type="entry name" value="Med12"/>
    <property type="match status" value="1"/>
</dbReference>
<feature type="compositionally biased region" description="Low complexity" evidence="8">
    <location>
        <begin position="2225"/>
        <end position="2247"/>
    </location>
</feature>
<reference evidence="12" key="1">
    <citation type="submission" date="2016-04" db="UniProtKB">
        <authorList>
            <consortium name="WormBaseParasite"/>
        </authorList>
    </citation>
    <scope>IDENTIFICATION</scope>
</reference>